<dbReference type="GO" id="GO:0005886">
    <property type="term" value="C:plasma membrane"/>
    <property type="evidence" value="ECO:0007669"/>
    <property type="project" value="UniProtKB-SubCell"/>
</dbReference>
<dbReference type="GO" id="GO:0042910">
    <property type="term" value="F:xenobiotic transmembrane transporter activity"/>
    <property type="evidence" value="ECO:0007669"/>
    <property type="project" value="InterPro"/>
</dbReference>
<dbReference type="GO" id="GO:0015297">
    <property type="term" value="F:antiporter activity"/>
    <property type="evidence" value="ECO:0007669"/>
    <property type="project" value="InterPro"/>
</dbReference>
<keyword evidence="2" id="KW-0813">Transport</keyword>
<dbReference type="PANTHER" id="PTHR43549">
    <property type="entry name" value="MULTIDRUG RESISTANCE PROTEIN YPNP-RELATED"/>
    <property type="match status" value="1"/>
</dbReference>
<evidence type="ECO:0000256" key="2">
    <source>
        <dbReference type="ARBA" id="ARBA00022448"/>
    </source>
</evidence>
<protein>
    <submittedName>
        <fullName evidence="8">MATE family efflux transporter</fullName>
    </submittedName>
</protein>
<feature type="transmembrane region" description="Helical" evidence="7">
    <location>
        <begin position="373"/>
        <end position="393"/>
    </location>
</feature>
<reference evidence="8" key="2">
    <citation type="submission" date="2024-06" db="EMBL/GenBank/DDBJ databases">
        <authorList>
            <person name="Petrova K.O."/>
            <person name="Toshchakov S.V."/>
            <person name="Boltjanskaja Y.V."/>
            <person name="Kevbrin V.V."/>
        </authorList>
    </citation>
    <scope>NUCLEOTIDE SEQUENCE</scope>
    <source>
        <strain evidence="8">Z-710</strain>
    </source>
</reference>
<dbReference type="InterPro" id="IPR052031">
    <property type="entry name" value="Membrane_Transporter-Flippase"/>
</dbReference>
<gene>
    <name evidence="8" type="ORF">PRVXH_001930</name>
</gene>
<feature type="transmembrane region" description="Helical" evidence="7">
    <location>
        <begin position="246"/>
        <end position="275"/>
    </location>
</feature>
<dbReference type="RefSeq" id="WP_353892574.1">
    <property type="nucleotide sequence ID" value="NZ_CP159485.1"/>
</dbReference>
<evidence type="ECO:0000256" key="7">
    <source>
        <dbReference type="SAM" id="Phobius"/>
    </source>
</evidence>
<feature type="transmembrane region" description="Helical" evidence="7">
    <location>
        <begin position="295"/>
        <end position="315"/>
    </location>
</feature>
<dbReference type="NCBIfam" id="TIGR00797">
    <property type="entry name" value="matE"/>
    <property type="match status" value="1"/>
</dbReference>
<evidence type="ECO:0000256" key="4">
    <source>
        <dbReference type="ARBA" id="ARBA00022692"/>
    </source>
</evidence>
<evidence type="ECO:0000256" key="6">
    <source>
        <dbReference type="ARBA" id="ARBA00023136"/>
    </source>
</evidence>
<dbReference type="InterPro" id="IPR048279">
    <property type="entry name" value="MdtK-like"/>
</dbReference>
<dbReference type="PIRSF" id="PIRSF006603">
    <property type="entry name" value="DinF"/>
    <property type="match status" value="1"/>
</dbReference>
<keyword evidence="4 7" id="KW-0812">Transmembrane</keyword>
<dbReference type="AlphaFoldDB" id="A0AAU8HS96"/>
<proteinExistence type="predicted"/>
<feature type="transmembrane region" description="Helical" evidence="7">
    <location>
        <begin position="327"/>
        <end position="353"/>
    </location>
</feature>
<dbReference type="EMBL" id="CP159485">
    <property type="protein sequence ID" value="XCI27997.1"/>
    <property type="molecule type" value="Genomic_DNA"/>
</dbReference>
<feature type="transmembrane region" description="Helical" evidence="7">
    <location>
        <begin position="426"/>
        <end position="448"/>
    </location>
</feature>
<reference evidence="8" key="1">
    <citation type="journal article" date="2018" name="Antonie Van Leeuwenhoek">
        <title>Proteinivorax hydrogeniformans sp. nov., an anaerobic, haloalkaliphilic bacterium fermenting proteinaceous compounds with high hydrogen production.</title>
        <authorList>
            <person name="Boltyanskaya Y."/>
            <person name="Detkova E."/>
            <person name="Pimenov N."/>
            <person name="Kevbrin V."/>
        </authorList>
    </citation>
    <scope>NUCLEOTIDE SEQUENCE</scope>
    <source>
        <strain evidence="8">Z-710</strain>
    </source>
</reference>
<name>A0AAU8HS96_9FIRM</name>
<evidence type="ECO:0000256" key="1">
    <source>
        <dbReference type="ARBA" id="ARBA00004651"/>
    </source>
</evidence>
<evidence type="ECO:0000256" key="5">
    <source>
        <dbReference type="ARBA" id="ARBA00022989"/>
    </source>
</evidence>
<feature type="transmembrane region" description="Helical" evidence="7">
    <location>
        <begin position="400"/>
        <end position="420"/>
    </location>
</feature>
<dbReference type="PANTHER" id="PTHR43549:SF2">
    <property type="entry name" value="MULTIDRUG RESISTANCE PROTEIN NORM-RELATED"/>
    <property type="match status" value="1"/>
</dbReference>
<comment type="subcellular location">
    <subcellularLocation>
        <location evidence="1">Cell membrane</location>
        <topology evidence="1">Multi-pass membrane protein</topology>
    </subcellularLocation>
</comment>
<organism evidence="8">
    <name type="scientific">Proteinivorax hydrogeniformans</name>
    <dbReference type="NCBI Taxonomy" id="1826727"/>
    <lineage>
        <taxon>Bacteria</taxon>
        <taxon>Bacillati</taxon>
        <taxon>Bacillota</taxon>
        <taxon>Clostridia</taxon>
        <taxon>Eubacteriales</taxon>
        <taxon>Proteinivoracaceae</taxon>
        <taxon>Proteinivorax</taxon>
    </lineage>
</organism>
<evidence type="ECO:0000256" key="3">
    <source>
        <dbReference type="ARBA" id="ARBA00022475"/>
    </source>
</evidence>
<feature type="transmembrane region" description="Helical" evidence="7">
    <location>
        <begin position="204"/>
        <end position="226"/>
    </location>
</feature>
<accession>A0AAU8HS96</accession>
<dbReference type="Pfam" id="PF01554">
    <property type="entry name" value="MatE"/>
    <property type="match status" value="2"/>
</dbReference>
<dbReference type="InterPro" id="IPR002528">
    <property type="entry name" value="MATE_fam"/>
</dbReference>
<keyword evidence="6 7" id="KW-0472">Membrane</keyword>
<feature type="transmembrane region" description="Helical" evidence="7">
    <location>
        <begin position="56"/>
        <end position="85"/>
    </location>
</feature>
<evidence type="ECO:0000313" key="8">
    <source>
        <dbReference type="EMBL" id="XCI27997.1"/>
    </source>
</evidence>
<sequence length="463" mass="50275">MTGGNSIKVKNSSRLGTDPILPLLFKLSLPGIVAMGVQAFYNVVDSYFVAQISEEAIAALSIAFPLHILLIALAVGTGVGTSSLISRMLGKDDNDKAVAVAEHVIIISIIYGALIFLLGLFFPQSFINLFTTDPLISAYAMQYIRVILIGSLPLFLSFLTSDILRGQGNTFTPMLAMIAGAVTNILLDPILIFGLGPIPSLEVLGAAIATVISKMVTCAIVVYILFKGKNEVQPRFKNKFKFDKSIVKNIYAVGLPATVMQMLASIMIVGINMIVGGINELGLAATGIYFRVQSFIFMPVFGVSQGYIPLVGYNFSNGDIKRVKKTIFYGLAAGFFFTFLGFVAFQLFPHLIVRPFVDNKELMTITTTAFKNISIAFPIIGPAIIGATTFQAIGRGIPSLTLSFLRQIVLLLPIAYLLSFTGSISAVWYAFPISEFLTSILMVTWLTTTLKKEFAHIRAKVKQ</sequence>
<keyword evidence="3" id="KW-1003">Cell membrane</keyword>
<keyword evidence="5 7" id="KW-1133">Transmembrane helix</keyword>
<feature type="transmembrane region" description="Helical" evidence="7">
    <location>
        <begin position="142"/>
        <end position="164"/>
    </location>
</feature>
<feature type="transmembrane region" description="Helical" evidence="7">
    <location>
        <begin position="97"/>
        <end position="122"/>
    </location>
</feature>
<feature type="transmembrane region" description="Helical" evidence="7">
    <location>
        <begin position="20"/>
        <end position="44"/>
    </location>
</feature>
<feature type="transmembrane region" description="Helical" evidence="7">
    <location>
        <begin position="176"/>
        <end position="198"/>
    </location>
</feature>